<dbReference type="SUPFAM" id="SSF52821">
    <property type="entry name" value="Rhodanese/Cell cycle control phosphatase"/>
    <property type="match status" value="2"/>
</dbReference>
<dbReference type="CDD" id="cd01449">
    <property type="entry name" value="TST_Repeat_2"/>
    <property type="match status" value="1"/>
</dbReference>
<dbReference type="PANTHER" id="PTHR11364:SF27">
    <property type="entry name" value="SULFURTRANSFERASE"/>
    <property type="match status" value="1"/>
</dbReference>
<accession>A0A4U1CWL1</accession>
<dbReference type="InterPro" id="IPR001763">
    <property type="entry name" value="Rhodanese-like_dom"/>
</dbReference>
<evidence type="ECO:0000256" key="1">
    <source>
        <dbReference type="ARBA" id="ARBA00022679"/>
    </source>
</evidence>
<dbReference type="Pfam" id="PF00581">
    <property type="entry name" value="Rhodanese"/>
    <property type="match status" value="2"/>
</dbReference>
<evidence type="ECO:0000313" key="5">
    <source>
        <dbReference type="Proteomes" id="UP000309488"/>
    </source>
</evidence>
<feature type="domain" description="Rhodanese" evidence="3">
    <location>
        <begin position="18"/>
        <end position="133"/>
    </location>
</feature>
<keyword evidence="5" id="KW-1185">Reference proteome</keyword>
<name>A0A4U1CWL1_9SPHI</name>
<dbReference type="AlphaFoldDB" id="A0A4U1CWL1"/>
<dbReference type="CDD" id="cd01448">
    <property type="entry name" value="TST_Repeat_1"/>
    <property type="match status" value="1"/>
</dbReference>
<evidence type="ECO:0000259" key="3">
    <source>
        <dbReference type="PROSITE" id="PS50206"/>
    </source>
</evidence>
<dbReference type="SMART" id="SM00450">
    <property type="entry name" value="RHOD"/>
    <property type="match status" value="2"/>
</dbReference>
<gene>
    <name evidence="4" type="ORF">FA048_05855</name>
</gene>
<dbReference type="GO" id="GO:0004792">
    <property type="term" value="F:thiosulfate-cyanide sulfurtransferase activity"/>
    <property type="evidence" value="ECO:0007669"/>
    <property type="project" value="TreeGrafter"/>
</dbReference>
<keyword evidence="2" id="KW-0677">Repeat</keyword>
<dbReference type="InterPro" id="IPR036873">
    <property type="entry name" value="Rhodanese-like_dom_sf"/>
</dbReference>
<dbReference type="Gene3D" id="3.40.250.10">
    <property type="entry name" value="Rhodanese-like domain"/>
    <property type="match status" value="2"/>
</dbReference>
<sequence>MHTRIPSIIQPSELLNLNPDEFVLIDASAGSKARYDENHLAGALYIDLNTDLANIGDFTIGGRHPLPTLSQFSEVLGKFGIDKNSHVIIYDDKNGGNAAARFWWMLRAIGHERVQVVNGGFDAAIKAGFPTNSLVPKVETKKLYEITNWNLPLAAIDEVETASKTGNQTIVDVRDANRFAGLTEPIDLIAGHIPGALNIPFTSNLDENGLFLAPEALKEKYITALADVQPENVIVHCGSGVTACHMLLAMDYAGLPIPKLYVGSWSEWSRNNKEMVLAPHPNA</sequence>
<evidence type="ECO:0000313" key="4">
    <source>
        <dbReference type="EMBL" id="TKC13136.1"/>
    </source>
</evidence>
<keyword evidence="1 4" id="KW-0808">Transferase</keyword>
<reference evidence="4 5" key="1">
    <citation type="submission" date="2019-04" db="EMBL/GenBank/DDBJ databases">
        <title>Pedobacter sp. RP-3-22 sp. nov., isolated from Arctic soil.</title>
        <authorList>
            <person name="Dahal R.H."/>
            <person name="Kim D.-U."/>
        </authorList>
    </citation>
    <scope>NUCLEOTIDE SEQUENCE [LARGE SCALE GENOMIC DNA]</scope>
    <source>
        <strain evidence="4 5">RP-3-22</strain>
    </source>
</reference>
<dbReference type="RefSeq" id="WP_136839257.1">
    <property type="nucleotide sequence ID" value="NZ_SWBR01000001.1"/>
</dbReference>
<dbReference type="InterPro" id="IPR045078">
    <property type="entry name" value="TST/MPST-like"/>
</dbReference>
<feature type="domain" description="Rhodanese" evidence="3">
    <location>
        <begin position="164"/>
        <end position="277"/>
    </location>
</feature>
<evidence type="ECO:0000256" key="2">
    <source>
        <dbReference type="ARBA" id="ARBA00022737"/>
    </source>
</evidence>
<dbReference type="OrthoDB" id="9770030at2"/>
<organism evidence="4 5">
    <name type="scientific">Pedobacter polaris</name>
    <dbReference type="NCBI Taxonomy" id="2571273"/>
    <lineage>
        <taxon>Bacteria</taxon>
        <taxon>Pseudomonadati</taxon>
        <taxon>Bacteroidota</taxon>
        <taxon>Sphingobacteriia</taxon>
        <taxon>Sphingobacteriales</taxon>
        <taxon>Sphingobacteriaceae</taxon>
        <taxon>Pedobacter</taxon>
    </lineage>
</organism>
<dbReference type="PROSITE" id="PS50206">
    <property type="entry name" value="RHODANESE_3"/>
    <property type="match status" value="2"/>
</dbReference>
<dbReference type="PANTHER" id="PTHR11364">
    <property type="entry name" value="THIOSULFATE SULFERTANSFERASE"/>
    <property type="match status" value="1"/>
</dbReference>
<comment type="caution">
    <text evidence="4">The sequence shown here is derived from an EMBL/GenBank/DDBJ whole genome shotgun (WGS) entry which is preliminary data.</text>
</comment>
<dbReference type="Proteomes" id="UP000309488">
    <property type="component" value="Unassembled WGS sequence"/>
</dbReference>
<dbReference type="EMBL" id="SWBR01000001">
    <property type="protein sequence ID" value="TKC13136.1"/>
    <property type="molecule type" value="Genomic_DNA"/>
</dbReference>
<proteinExistence type="predicted"/>
<protein>
    <submittedName>
        <fullName evidence="4">Sulfurtransferase</fullName>
    </submittedName>
</protein>